<gene>
    <name evidence="1" type="ORF">QFC20_007718</name>
</gene>
<dbReference type="Proteomes" id="UP001230649">
    <property type="component" value="Unassembled WGS sequence"/>
</dbReference>
<name>A0ACC2UW80_9TREE</name>
<dbReference type="EMBL" id="JASBWS010000210">
    <property type="protein sequence ID" value="KAJ9091160.1"/>
    <property type="molecule type" value="Genomic_DNA"/>
</dbReference>
<organism evidence="1 2">
    <name type="scientific">Naganishia adeliensis</name>
    <dbReference type="NCBI Taxonomy" id="92952"/>
    <lineage>
        <taxon>Eukaryota</taxon>
        <taxon>Fungi</taxon>
        <taxon>Dikarya</taxon>
        <taxon>Basidiomycota</taxon>
        <taxon>Agaricomycotina</taxon>
        <taxon>Tremellomycetes</taxon>
        <taxon>Filobasidiales</taxon>
        <taxon>Filobasidiaceae</taxon>
        <taxon>Naganishia</taxon>
    </lineage>
</organism>
<proteinExistence type="predicted"/>
<accession>A0ACC2UW80</accession>
<reference evidence="1" key="1">
    <citation type="submission" date="2023-04" db="EMBL/GenBank/DDBJ databases">
        <title>Draft Genome sequencing of Naganishia species isolated from polar environments using Oxford Nanopore Technology.</title>
        <authorList>
            <person name="Leo P."/>
            <person name="Venkateswaran K."/>
        </authorList>
    </citation>
    <scope>NUCLEOTIDE SEQUENCE</scope>
    <source>
        <strain evidence="1">MNA-CCFEE 5262</strain>
    </source>
</reference>
<evidence type="ECO:0000313" key="1">
    <source>
        <dbReference type="EMBL" id="KAJ9091160.1"/>
    </source>
</evidence>
<comment type="caution">
    <text evidence="1">The sequence shown here is derived from an EMBL/GenBank/DDBJ whole genome shotgun (WGS) entry which is preliminary data.</text>
</comment>
<evidence type="ECO:0000313" key="2">
    <source>
        <dbReference type="Proteomes" id="UP001230649"/>
    </source>
</evidence>
<sequence length="345" mass="38228">MAEKRRKQLFDILVTAQCIVLCDSELRIDLSNSHLARHHEQEKGAKSIRNSNGTFGSTKKTVELPFAVPAPPSIAPESVSESPPPEHLNEEAETVVFFDDPEDHAYIFDEKDLDAEDRSKVLRAPEQQERLDKEWKASAKKRRRREAKDCSKNHTYSLDHEDNPAPKPESTNIATLHDGNDDDTMLNALKSAIGQSSLQRHEGSDAAGGGEELELEPEMQELAEGGNEAKDAEKDGEEEEDEQEDVQEEHGDMHKASDDPLVIEEDRAALDAYARNSYFNDAIALAVDELAIDNAITSDTVPVLLTIPEAVALSNDTVDKGKRKGATLHVAETAPLMILRNFFIL</sequence>
<protein>
    <submittedName>
        <fullName evidence="1">Uncharacterized protein</fullName>
    </submittedName>
</protein>
<keyword evidence="2" id="KW-1185">Reference proteome</keyword>